<keyword evidence="4" id="KW-1003">Cell membrane</keyword>
<dbReference type="InterPro" id="IPR014341">
    <property type="entry name" value="Ectoine_EhuD"/>
</dbReference>
<dbReference type="InterPro" id="IPR035906">
    <property type="entry name" value="MetI-like_sf"/>
</dbReference>
<dbReference type="NCBIfam" id="TIGR03003">
    <property type="entry name" value="ectoine_ehuD"/>
    <property type="match status" value="1"/>
</dbReference>
<keyword evidence="3 9" id="KW-0813">Transport</keyword>
<feature type="transmembrane region" description="Helical" evidence="9">
    <location>
        <begin position="20"/>
        <end position="43"/>
    </location>
</feature>
<feature type="transmembrane region" description="Helical" evidence="9">
    <location>
        <begin position="55"/>
        <end position="80"/>
    </location>
</feature>
<dbReference type="Pfam" id="PF00528">
    <property type="entry name" value="BPD_transp_1"/>
    <property type="match status" value="1"/>
</dbReference>
<comment type="similarity">
    <text evidence="2">Belongs to the binding-protein-dependent transport system permease family. HisMQ subfamily.</text>
</comment>
<sequence length="226" mass="24785">MTPIWDGGYAREILPILAEASLITVQATLMGFALALVLGLLFAAGRLYGPPGLRLAFGAVVEFIRSTPLLIQIFFLYYVMPDFGLTLDALPTGVLALGLHYGAYCAEVYRAGLDNVPKGQWEASIALNLSPWNTFRRIILPQAIPPVVPALGNYLVALFKETPLLSVIAVLELMQTAKILGSESFQYTEPITLVGLFFLAFSLVSAALIQRLERHLNRRPGRQRTP</sequence>
<keyword evidence="5 9" id="KW-0812">Transmembrane</keyword>
<dbReference type="InterPro" id="IPR010065">
    <property type="entry name" value="AA_ABC_transptr_permease_3TM"/>
</dbReference>
<comment type="caution">
    <text evidence="11">The sequence shown here is derived from an EMBL/GenBank/DDBJ whole genome shotgun (WGS) entry which is preliminary data.</text>
</comment>
<keyword evidence="7 9" id="KW-1133">Transmembrane helix</keyword>
<dbReference type="PANTHER" id="PTHR30614">
    <property type="entry name" value="MEMBRANE COMPONENT OF AMINO ACID ABC TRANSPORTER"/>
    <property type="match status" value="1"/>
</dbReference>
<evidence type="ECO:0000256" key="4">
    <source>
        <dbReference type="ARBA" id="ARBA00022475"/>
    </source>
</evidence>
<evidence type="ECO:0000256" key="5">
    <source>
        <dbReference type="ARBA" id="ARBA00022692"/>
    </source>
</evidence>
<dbReference type="InterPro" id="IPR000515">
    <property type="entry name" value="MetI-like"/>
</dbReference>
<evidence type="ECO:0000256" key="3">
    <source>
        <dbReference type="ARBA" id="ARBA00022448"/>
    </source>
</evidence>
<dbReference type="Proteomes" id="UP001156903">
    <property type="component" value="Unassembled WGS sequence"/>
</dbReference>
<reference evidence="12" key="1">
    <citation type="journal article" date="2019" name="Int. J. Syst. Evol. Microbiol.">
        <title>The Global Catalogue of Microorganisms (GCM) 10K type strain sequencing project: providing services to taxonomists for standard genome sequencing and annotation.</title>
        <authorList>
            <consortium name="The Broad Institute Genomics Platform"/>
            <consortium name="The Broad Institute Genome Sequencing Center for Infectious Disease"/>
            <person name="Wu L."/>
            <person name="Ma J."/>
        </authorList>
    </citation>
    <scope>NUCLEOTIDE SEQUENCE [LARGE SCALE GENOMIC DNA]</scope>
    <source>
        <strain evidence="12">NBRC 109341</strain>
    </source>
</reference>
<evidence type="ECO:0000256" key="7">
    <source>
        <dbReference type="ARBA" id="ARBA00022989"/>
    </source>
</evidence>
<dbReference type="NCBIfam" id="TIGR01726">
    <property type="entry name" value="HEQRo_perm_3TM"/>
    <property type="match status" value="1"/>
</dbReference>
<protein>
    <submittedName>
        <fullName evidence="11">Ectoine/hydroxyectoine ABC transporter permease subunit EhuD</fullName>
    </submittedName>
</protein>
<keyword evidence="12" id="KW-1185">Reference proteome</keyword>
<feature type="domain" description="ABC transmembrane type-1" evidence="10">
    <location>
        <begin position="17"/>
        <end position="209"/>
    </location>
</feature>
<evidence type="ECO:0000256" key="8">
    <source>
        <dbReference type="ARBA" id="ARBA00023136"/>
    </source>
</evidence>
<keyword evidence="8 9" id="KW-0472">Membrane</keyword>
<dbReference type="InterPro" id="IPR043429">
    <property type="entry name" value="ArtM/GltK/GlnP/TcyL/YhdX-like"/>
</dbReference>
<evidence type="ECO:0000313" key="11">
    <source>
        <dbReference type="EMBL" id="GLS14150.1"/>
    </source>
</evidence>
<evidence type="ECO:0000256" key="9">
    <source>
        <dbReference type="RuleBase" id="RU363032"/>
    </source>
</evidence>
<comment type="subcellular location">
    <subcellularLocation>
        <location evidence="1">Cell inner membrane</location>
        <topology evidence="1">Multi-pass membrane protein</topology>
    </subcellularLocation>
    <subcellularLocation>
        <location evidence="9">Cell membrane</location>
        <topology evidence="9">Multi-pass membrane protein</topology>
    </subcellularLocation>
</comment>
<evidence type="ECO:0000256" key="1">
    <source>
        <dbReference type="ARBA" id="ARBA00004429"/>
    </source>
</evidence>
<name>A0ABQ6C2N0_9BURK</name>
<dbReference type="PROSITE" id="PS50928">
    <property type="entry name" value="ABC_TM1"/>
    <property type="match status" value="1"/>
</dbReference>
<dbReference type="PANTHER" id="PTHR30614:SF0">
    <property type="entry name" value="L-CYSTINE TRANSPORT SYSTEM PERMEASE PROTEIN TCYL"/>
    <property type="match status" value="1"/>
</dbReference>
<feature type="transmembrane region" description="Helical" evidence="9">
    <location>
        <begin position="191"/>
        <end position="209"/>
    </location>
</feature>
<evidence type="ECO:0000256" key="2">
    <source>
        <dbReference type="ARBA" id="ARBA00010072"/>
    </source>
</evidence>
<gene>
    <name evidence="11" type="ORF">GCM10007935_15810</name>
</gene>
<organism evidence="11 12">
    <name type="scientific">Hydrogenophaga electricum</name>
    <dbReference type="NCBI Taxonomy" id="1230953"/>
    <lineage>
        <taxon>Bacteria</taxon>
        <taxon>Pseudomonadati</taxon>
        <taxon>Pseudomonadota</taxon>
        <taxon>Betaproteobacteria</taxon>
        <taxon>Burkholderiales</taxon>
        <taxon>Comamonadaceae</taxon>
        <taxon>Hydrogenophaga</taxon>
    </lineage>
</organism>
<keyword evidence="6" id="KW-0029">Amino-acid transport</keyword>
<dbReference type="RefSeq" id="WP_234266392.1">
    <property type="nucleotide sequence ID" value="NZ_BSPB01000009.1"/>
</dbReference>
<accession>A0ABQ6C2N0</accession>
<evidence type="ECO:0000256" key="6">
    <source>
        <dbReference type="ARBA" id="ARBA00022970"/>
    </source>
</evidence>
<proteinExistence type="inferred from homology"/>
<dbReference type="CDD" id="cd06261">
    <property type="entry name" value="TM_PBP2"/>
    <property type="match status" value="1"/>
</dbReference>
<dbReference type="Gene3D" id="1.10.3720.10">
    <property type="entry name" value="MetI-like"/>
    <property type="match status" value="1"/>
</dbReference>
<dbReference type="EMBL" id="BSPB01000009">
    <property type="protein sequence ID" value="GLS14150.1"/>
    <property type="molecule type" value="Genomic_DNA"/>
</dbReference>
<evidence type="ECO:0000313" key="12">
    <source>
        <dbReference type="Proteomes" id="UP001156903"/>
    </source>
</evidence>
<dbReference type="SUPFAM" id="SSF161098">
    <property type="entry name" value="MetI-like"/>
    <property type="match status" value="1"/>
</dbReference>
<evidence type="ECO:0000259" key="10">
    <source>
        <dbReference type="PROSITE" id="PS50928"/>
    </source>
</evidence>